<keyword evidence="7" id="KW-1185">Reference proteome</keyword>
<reference evidence="2" key="4">
    <citation type="journal article" date="2019" name="Int. J. Syst. Evol. Microbiol.">
        <title>Streptococcus chenjunshii sp. nov. isolated from feces of Tibetan antelopes.</title>
        <authorList>
            <person name="Tian Z."/>
            <person name="Lu S."/>
            <person name="Jin D."/>
            <person name="Yang J."/>
            <person name="Pu J."/>
            <person name="Lai X.H."/>
            <person name="Bai X.N."/>
            <person name="Wu X.M."/>
            <person name="Li J."/>
            <person name="Wang S."/>
            <person name="Xu J."/>
        </authorList>
    </citation>
    <scope>NUCLEOTIDE SEQUENCE</scope>
    <source>
        <strain evidence="2">Z15</strain>
    </source>
</reference>
<protein>
    <recommendedName>
        <fullName evidence="8">DUF3169 family protein</fullName>
    </recommendedName>
</protein>
<organism evidence="4 6">
    <name type="scientific">Streptococcus chenjunshii</name>
    <dbReference type="NCBI Taxonomy" id="2173853"/>
    <lineage>
        <taxon>Bacteria</taxon>
        <taxon>Bacillati</taxon>
        <taxon>Bacillota</taxon>
        <taxon>Bacilli</taxon>
        <taxon>Lactobacillales</taxon>
        <taxon>Streptococcaceae</taxon>
        <taxon>Streptococcus</taxon>
    </lineage>
</organism>
<evidence type="ECO:0000313" key="3">
    <source>
        <dbReference type="EMBL" id="RFU50109.1"/>
    </source>
</evidence>
<evidence type="ECO:0000313" key="6">
    <source>
        <dbReference type="Proteomes" id="UP000262901"/>
    </source>
</evidence>
<accession>A0A346NET8</accession>
<reference evidence="3 7" key="1">
    <citation type="submission" date="2018-08" db="EMBL/GenBank/DDBJ databases">
        <title>Draft genome of Streptococcus sp .nov. Z2.</title>
        <authorList>
            <person name="Tian Z."/>
        </authorList>
    </citation>
    <scope>NUCLEOTIDE SEQUENCE [LARGE SCALE GENOMIC DNA]</scope>
    <source>
        <strain evidence="3 7">Z2</strain>
    </source>
</reference>
<keyword evidence="1" id="KW-1133">Transmembrane helix</keyword>
<dbReference type="KEGG" id="schj:DDV21_010905"/>
<keyword evidence="1" id="KW-0812">Transmembrane</keyword>
<evidence type="ECO:0000313" key="4">
    <source>
        <dbReference type="EMBL" id="RFU52261.1"/>
    </source>
</evidence>
<name>A0A372KIZ4_9STRE</name>
<dbReference type="EMBL" id="QVQY01000045">
    <property type="protein sequence ID" value="RFU50109.1"/>
    <property type="molecule type" value="Genomic_DNA"/>
</dbReference>
<dbReference type="Proteomes" id="UP000262901">
    <property type="component" value="Unassembled WGS sequence"/>
</dbReference>
<dbReference type="AlphaFoldDB" id="A0A372KIZ4"/>
<accession>A0A372KIZ4</accession>
<evidence type="ECO:0008006" key="8">
    <source>
        <dbReference type="Google" id="ProtNLM"/>
    </source>
</evidence>
<gene>
    <name evidence="2" type="ORF">DDV21_010905</name>
    <name evidence="3" type="ORF">DDV22_10410</name>
    <name evidence="4" type="ORF">DDV23_10635</name>
</gene>
<reference evidence="5" key="3">
    <citation type="submission" date="2018-08" db="EMBL/GenBank/DDBJ databases">
        <title>Streptococcus chenjunshii sp. nov., isolated from stools sample of the Tibetan antelope in the Qinghai-Tibet plateau, China.</title>
        <authorList>
            <person name="Tian Z."/>
        </authorList>
    </citation>
    <scope>NUCLEOTIDE SEQUENCE [LARGE SCALE GENOMIC DNA]</scope>
    <source>
        <strain evidence="5">Z15</strain>
    </source>
</reference>
<evidence type="ECO:0000313" key="2">
    <source>
        <dbReference type="EMBL" id="AXQ79533.1"/>
    </source>
</evidence>
<feature type="transmembrane region" description="Helical" evidence="1">
    <location>
        <begin position="71"/>
        <end position="89"/>
    </location>
</feature>
<dbReference type="Proteomes" id="UP000246115">
    <property type="component" value="Chromosome"/>
</dbReference>
<reference evidence="4 6" key="2">
    <citation type="submission" date="2018-08" db="EMBL/GenBank/DDBJ databases">
        <title>Draft genome of Streptococcus sp. nov. Z1.</title>
        <authorList>
            <person name="Tian Z."/>
        </authorList>
    </citation>
    <scope>NUCLEOTIDE SEQUENCE [LARGE SCALE GENOMIC DNA]</scope>
    <source>
        <strain evidence="4">Z1</strain>
        <strain evidence="6">Z1(2018)</strain>
    </source>
</reference>
<evidence type="ECO:0000313" key="5">
    <source>
        <dbReference type="Proteomes" id="UP000246115"/>
    </source>
</evidence>
<evidence type="ECO:0000256" key="1">
    <source>
        <dbReference type="SAM" id="Phobius"/>
    </source>
</evidence>
<keyword evidence="1" id="KW-0472">Membrane</keyword>
<dbReference type="Proteomes" id="UP000264056">
    <property type="component" value="Unassembled WGS sequence"/>
</dbReference>
<dbReference type="EMBL" id="QVQZ01000046">
    <property type="protein sequence ID" value="RFU52261.1"/>
    <property type="molecule type" value="Genomic_DNA"/>
</dbReference>
<sequence>MPLLFAACYYLNGFVKRNSNDKGFVLLDSQVMTVSDLLSHSKKLVKGLSTMTVAFSLAAVIGFYLFLAFSILLGLAIAFAGFLFSWFIINELDLFKRYRAIKELDEEILMT</sequence>
<evidence type="ECO:0000313" key="7">
    <source>
        <dbReference type="Proteomes" id="UP000264056"/>
    </source>
</evidence>
<proteinExistence type="predicted"/>
<dbReference type="EMBL" id="CP031733">
    <property type="protein sequence ID" value="AXQ79533.1"/>
    <property type="molecule type" value="Genomic_DNA"/>
</dbReference>